<comment type="caution">
    <text evidence="5">The sequence shown here is derived from an EMBL/GenBank/DDBJ whole genome shotgun (WGS) entry which is preliminary data.</text>
</comment>
<proteinExistence type="inferred from homology"/>
<dbReference type="Proteomes" id="UP000179122">
    <property type="component" value="Unassembled WGS sequence"/>
</dbReference>
<dbReference type="InterPro" id="IPR028082">
    <property type="entry name" value="Peripla_BP_I"/>
</dbReference>
<keyword evidence="3" id="KW-0472">Membrane</keyword>
<evidence type="ECO:0000313" key="5">
    <source>
        <dbReference type="EMBL" id="OGZ26235.1"/>
    </source>
</evidence>
<evidence type="ECO:0000259" key="4">
    <source>
        <dbReference type="Pfam" id="PF13458"/>
    </source>
</evidence>
<dbReference type="Pfam" id="PF13458">
    <property type="entry name" value="Peripla_BP_6"/>
    <property type="match status" value="1"/>
</dbReference>
<evidence type="ECO:0000256" key="1">
    <source>
        <dbReference type="ARBA" id="ARBA00010062"/>
    </source>
</evidence>
<evidence type="ECO:0000256" key="2">
    <source>
        <dbReference type="ARBA" id="ARBA00022729"/>
    </source>
</evidence>
<evidence type="ECO:0000256" key="3">
    <source>
        <dbReference type="SAM" id="Phobius"/>
    </source>
</evidence>
<feature type="transmembrane region" description="Helical" evidence="3">
    <location>
        <begin position="5"/>
        <end position="22"/>
    </location>
</feature>
<dbReference type="InterPro" id="IPR051010">
    <property type="entry name" value="BCAA_transport"/>
</dbReference>
<protein>
    <recommendedName>
        <fullName evidence="4">Leucine-binding protein domain-containing protein</fullName>
    </recommendedName>
</protein>
<organism evidence="5 6">
    <name type="scientific">Candidatus Nealsonbacteria bacterium RIFCSPLOWO2_12_FULL_39_31</name>
    <dbReference type="NCBI Taxonomy" id="1801676"/>
    <lineage>
        <taxon>Bacteria</taxon>
        <taxon>Candidatus Nealsoniibacteriota</taxon>
    </lineage>
</organism>
<dbReference type="PANTHER" id="PTHR30483">
    <property type="entry name" value="LEUCINE-SPECIFIC-BINDING PROTEIN"/>
    <property type="match status" value="1"/>
</dbReference>
<dbReference type="PANTHER" id="PTHR30483:SF6">
    <property type="entry name" value="PERIPLASMIC BINDING PROTEIN OF ABC TRANSPORTER FOR NATURAL AMINO ACIDS"/>
    <property type="match status" value="1"/>
</dbReference>
<sequence>MKKIIIGIAVIILIVVGISYFGKNSSQPTAKESIKIGVILPLSGTAALIGEAARNSAILAKESFGKTKNTYELIFEDDQIDSKKTVLAFRKLVDMNNIKAVITGFSGPGNAIAPLAEKEHVIHFSIGSTDTTIPKNKKFVFSHWLLPEKQAEVYIKEAKIRGLKKIAMIVVNQQGTIATREALLKEDPTIFILKNDTISPEERDFRTIITKAKNEKADALMLLTLPGQLTSTVKQIKDLGITAPLTSAGSIEHEKEAVSLLEGQWYVNPGGPSDTFVEKYKEKYGNLPQIGSGNVYDVINILISSFEKSKGVENVVNIISEIKDFPGVMGVLDMDSEGIISGTAIVKKIINGKFVEVK</sequence>
<dbReference type="SUPFAM" id="SSF53822">
    <property type="entry name" value="Periplasmic binding protein-like I"/>
    <property type="match status" value="1"/>
</dbReference>
<dbReference type="Gene3D" id="3.40.50.2300">
    <property type="match status" value="2"/>
</dbReference>
<evidence type="ECO:0000313" key="6">
    <source>
        <dbReference type="Proteomes" id="UP000179122"/>
    </source>
</evidence>
<keyword evidence="3" id="KW-1133">Transmembrane helix</keyword>
<feature type="domain" description="Leucine-binding protein" evidence="4">
    <location>
        <begin position="33"/>
        <end position="336"/>
    </location>
</feature>
<comment type="similarity">
    <text evidence="1">Belongs to the leucine-binding protein family.</text>
</comment>
<keyword evidence="3" id="KW-0812">Transmembrane</keyword>
<reference evidence="5 6" key="1">
    <citation type="journal article" date="2016" name="Nat. Commun.">
        <title>Thousands of microbial genomes shed light on interconnected biogeochemical processes in an aquifer system.</title>
        <authorList>
            <person name="Anantharaman K."/>
            <person name="Brown C.T."/>
            <person name="Hug L.A."/>
            <person name="Sharon I."/>
            <person name="Castelle C.J."/>
            <person name="Probst A.J."/>
            <person name="Thomas B.C."/>
            <person name="Singh A."/>
            <person name="Wilkins M.J."/>
            <person name="Karaoz U."/>
            <person name="Brodie E.L."/>
            <person name="Williams K.H."/>
            <person name="Hubbard S.S."/>
            <person name="Banfield J.F."/>
        </authorList>
    </citation>
    <scope>NUCLEOTIDE SEQUENCE [LARGE SCALE GENOMIC DNA]</scope>
</reference>
<accession>A0A1G2EKC5</accession>
<keyword evidence="2" id="KW-0732">Signal</keyword>
<dbReference type="InterPro" id="IPR028081">
    <property type="entry name" value="Leu-bd"/>
</dbReference>
<dbReference type="EMBL" id="MHML01000032">
    <property type="protein sequence ID" value="OGZ26235.1"/>
    <property type="molecule type" value="Genomic_DNA"/>
</dbReference>
<name>A0A1G2EKC5_9BACT</name>
<dbReference type="AlphaFoldDB" id="A0A1G2EKC5"/>
<gene>
    <name evidence="5" type="ORF">A3F95_00125</name>
</gene>